<dbReference type="PANTHER" id="PTHR36922">
    <property type="entry name" value="BLL2446 PROTEIN"/>
    <property type="match status" value="1"/>
</dbReference>
<feature type="non-terminal residue" evidence="1">
    <location>
        <position position="1"/>
    </location>
</feature>
<evidence type="ECO:0000313" key="1">
    <source>
        <dbReference type="EMBL" id="GAF87000.1"/>
    </source>
</evidence>
<dbReference type="Pfam" id="PF09351">
    <property type="entry name" value="DUF1993"/>
    <property type="match status" value="1"/>
</dbReference>
<feature type="non-terminal residue" evidence="1">
    <location>
        <position position="125"/>
    </location>
</feature>
<dbReference type="Gene3D" id="1.20.120.450">
    <property type="entry name" value="dinb family like domain"/>
    <property type="match status" value="1"/>
</dbReference>
<gene>
    <name evidence="1" type="ORF">S01H1_23682</name>
</gene>
<protein>
    <submittedName>
        <fullName evidence="1">Uncharacterized protein</fullName>
    </submittedName>
</protein>
<dbReference type="AlphaFoldDB" id="X0UEV6"/>
<accession>X0UEV6</accession>
<sequence>ISVPAVTIDIFTHTLGNLSAILEKGTAFAAQKKFDSAILVTSRLAPDMLPLSKQVQIACDTAKKGAARLAGVEAPPFEDNEKTIEELRVRIARTIDFLKTLPASAFEGCEDRDIRVPAGDRTLEF</sequence>
<comment type="caution">
    <text evidence="1">The sequence shown here is derived from an EMBL/GenBank/DDBJ whole genome shotgun (WGS) entry which is preliminary data.</text>
</comment>
<organism evidence="1">
    <name type="scientific">marine sediment metagenome</name>
    <dbReference type="NCBI Taxonomy" id="412755"/>
    <lineage>
        <taxon>unclassified sequences</taxon>
        <taxon>metagenomes</taxon>
        <taxon>ecological metagenomes</taxon>
    </lineage>
</organism>
<dbReference type="SUPFAM" id="SSF109854">
    <property type="entry name" value="DinB/YfiT-like putative metalloenzymes"/>
    <property type="match status" value="1"/>
</dbReference>
<dbReference type="InterPro" id="IPR034660">
    <property type="entry name" value="DinB/YfiT-like"/>
</dbReference>
<reference evidence="1" key="1">
    <citation type="journal article" date="2014" name="Front. Microbiol.">
        <title>High frequency of phylogenetically diverse reductive dehalogenase-homologous genes in deep subseafloor sedimentary metagenomes.</title>
        <authorList>
            <person name="Kawai M."/>
            <person name="Futagami T."/>
            <person name="Toyoda A."/>
            <person name="Takaki Y."/>
            <person name="Nishi S."/>
            <person name="Hori S."/>
            <person name="Arai W."/>
            <person name="Tsubouchi T."/>
            <person name="Morono Y."/>
            <person name="Uchiyama I."/>
            <person name="Ito T."/>
            <person name="Fujiyama A."/>
            <person name="Inagaki F."/>
            <person name="Takami H."/>
        </authorList>
    </citation>
    <scope>NUCLEOTIDE SEQUENCE</scope>
    <source>
        <strain evidence="1">Expedition CK06-06</strain>
    </source>
</reference>
<dbReference type="PANTHER" id="PTHR36922:SF1">
    <property type="entry name" value="DUF1993 DOMAIN-CONTAINING PROTEIN"/>
    <property type="match status" value="1"/>
</dbReference>
<dbReference type="InterPro" id="IPR018531">
    <property type="entry name" value="DUF1993"/>
</dbReference>
<proteinExistence type="predicted"/>
<dbReference type="EMBL" id="BARS01013765">
    <property type="protein sequence ID" value="GAF87000.1"/>
    <property type="molecule type" value="Genomic_DNA"/>
</dbReference>
<name>X0UEV6_9ZZZZ</name>